<evidence type="ECO:0000313" key="2">
    <source>
        <dbReference type="EMBL" id="HBP28521.1"/>
    </source>
</evidence>
<organism evidence="2 3">
    <name type="scientific">Advenella kashmirensis</name>
    <dbReference type="NCBI Taxonomy" id="310575"/>
    <lineage>
        <taxon>Bacteria</taxon>
        <taxon>Pseudomonadati</taxon>
        <taxon>Pseudomonadota</taxon>
        <taxon>Betaproteobacteria</taxon>
        <taxon>Burkholderiales</taxon>
        <taxon>Alcaligenaceae</taxon>
    </lineage>
</organism>
<evidence type="ECO:0000256" key="1">
    <source>
        <dbReference type="SAM" id="Phobius"/>
    </source>
</evidence>
<reference evidence="2 3" key="1">
    <citation type="journal article" date="2018" name="Nat. Biotechnol.">
        <title>A standardized bacterial taxonomy based on genome phylogeny substantially revises the tree of life.</title>
        <authorList>
            <person name="Parks D.H."/>
            <person name="Chuvochina M."/>
            <person name="Waite D.W."/>
            <person name="Rinke C."/>
            <person name="Skarshewski A."/>
            <person name="Chaumeil P.A."/>
            <person name="Hugenholtz P."/>
        </authorList>
    </citation>
    <scope>NUCLEOTIDE SEQUENCE [LARGE SCALE GENOMIC DNA]</scope>
    <source>
        <strain evidence="2">UBA10707</strain>
    </source>
</reference>
<dbReference type="EMBL" id="DOEK01000005">
    <property type="protein sequence ID" value="HBP28521.1"/>
    <property type="molecule type" value="Genomic_DNA"/>
</dbReference>
<gene>
    <name evidence="2" type="ORF">DD666_03785</name>
</gene>
<keyword evidence="1" id="KW-0812">Transmembrane</keyword>
<dbReference type="AlphaFoldDB" id="A0A356LD85"/>
<evidence type="ECO:0000313" key="3">
    <source>
        <dbReference type="Proteomes" id="UP000264036"/>
    </source>
</evidence>
<dbReference type="Proteomes" id="UP000264036">
    <property type="component" value="Unassembled WGS sequence"/>
</dbReference>
<proteinExistence type="predicted"/>
<keyword evidence="1" id="KW-1133">Transmembrane helix</keyword>
<feature type="transmembrane region" description="Helical" evidence="1">
    <location>
        <begin position="79"/>
        <end position="99"/>
    </location>
</feature>
<feature type="transmembrane region" description="Helical" evidence="1">
    <location>
        <begin position="39"/>
        <end position="59"/>
    </location>
</feature>
<evidence type="ECO:0008006" key="4">
    <source>
        <dbReference type="Google" id="ProtNLM"/>
    </source>
</evidence>
<protein>
    <recommendedName>
        <fullName evidence="4">Zinc ribbon domain-containing protein</fullName>
    </recommendedName>
</protein>
<accession>A0A356LD85</accession>
<sequence>MKTCPKCTTELEDAATKCVSCGFQLEEPQRTLTGKVAKWLFIAFNLAMICWVVVGMGVLDRGSQSSALPRGTEDSEGMGVTMIIMIWVICNFIFGLVVWDTRAKNKALQESHNKIDE</sequence>
<keyword evidence="1" id="KW-0472">Membrane</keyword>
<comment type="caution">
    <text evidence="2">The sequence shown here is derived from an EMBL/GenBank/DDBJ whole genome shotgun (WGS) entry which is preliminary data.</text>
</comment>
<name>A0A356LD85_9BURK</name>